<accession>A0A0L0EY80</accession>
<sequence length="170" mass="18084">MWNVNKKDNHFIVASKVVLSNTYHKVVEAFISSCPYIIGPDLPDRSPDSETGAQTDTGSGSASDSNDIRTLEHRRRSSGAVRGSKDSLNRSLGGRFGMGMGIVGSSRDINRIGDIGADSIDSLQLMSSRSSIDGSAGHSHVLRKPSEVSEISNAEPLMSEAIPILLTAAQ</sequence>
<evidence type="ECO:0000256" key="1">
    <source>
        <dbReference type="SAM" id="MobiDB-lite"/>
    </source>
</evidence>
<protein>
    <submittedName>
        <fullName evidence="2">Uncharacterized protein</fullName>
    </submittedName>
</protein>
<reference evidence="2 3" key="1">
    <citation type="submission" date="2011-02" db="EMBL/GenBank/DDBJ databases">
        <title>The Genome Sequence of Sphaeroforma arctica JP610.</title>
        <authorList>
            <consortium name="The Broad Institute Genome Sequencing Platform"/>
            <person name="Russ C."/>
            <person name="Cuomo C."/>
            <person name="Young S.K."/>
            <person name="Zeng Q."/>
            <person name="Gargeya S."/>
            <person name="Alvarado L."/>
            <person name="Berlin A."/>
            <person name="Chapman S.B."/>
            <person name="Chen Z."/>
            <person name="Freedman E."/>
            <person name="Gellesch M."/>
            <person name="Goldberg J."/>
            <person name="Griggs A."/>
            <person name="Gujja S."/>
            <person name="Heilman E."/>
            <person name="Heiman D."/>
            <person name="Howarth C."/>
            <person name="Mehta T."/>
            <person name="Neiman D."/>
            <person name="Pearson M."/>
            <person name="Roberts A."/>
            <person name="Saif S."/>
            <person name="Shea T."/>
            <person name="Shenoy N."/>
            <person name="Sisk P."/>
            <person name="Stolte C."/>
            <person name="Sykes S."/>
            <person name="White J."/>
            <person name="Yandava C."/>
            <person name="Burger G."/>
            <person name="Gray M.W."/>
            <person name="Holland P.W.H."/>
            <person name="King N."/>
            <person name="Lang F.B.F."/>
            <person name="Roger A.J."/>
            <person name="Ruiz-Trillo I."/>
            <person name="Haas B."/>
            <person name="Nusbaum C."/>
            <person name="Birren B."/>
        </authorList>
    </citation>
    <scope>NUCLEOTIDE SEQUENCE [LARGE SCALE GENOMIC DNA]</scope>
    <source>
        <strain evidence="2 3">JP610</strain>
    </source>
</reference>
<keyword evidence="3" id="KW-1185">Reference proteome</keyword>
<feature type="compositionally biased region" description="Polar residues" evidence="1">
    <location>
        <begin position="49"/>
        <end position="65"/>
    </location>
</feature>
<proteinExistence type="predicted"/>
<organism evidence="2 3">
    <name type="scientific">Sphaeroforma arctica JP610</name>
    <dbReference type="NCBI Taxonomy" id="667725"/>
    <lineage>
        <taxon>Eukaryota</taxon>
        <taxon>Ichthyosporea</taxon>
        <taxon>Ichthyophonida</taxon>
        <taxon>Sphaeroforma</taxon>
    </lineage>
</organism>
<gene>
    <name evidence="2" type="ORF">SARC_18037</name>
</gene>
<dbReference type="RefSeq" id="XP_014143354.1">
    <property type="nucleotide sequence ID" value="XM_014287879.1"/>
</dbReference>
<feature type="region of interest" description="Disordered" evidence="1">
    <location>
        <begin position="41"/>
        <end position="88"/>
    </location>
</feature>
<dbReference type="EMBL" id="KQ254913">
    <property type="protein sequence ID" value="KNC69452.1"/>
    <property type="molecule type" value="Genomic_DNA"/>
</dbReference>
<evidence type="ECO:0000313" key="3">
    <source>
        <dbReference type="Proteomes" id="UP000054560"/>
    </source>
</evidence>
<dbReference type="GeneID" id="25918541"/>
<feature type="non-terminal residue" evidence="2">
    <location>
        <position position="170"/>
    </location>
</feature>
<evidence type="ECO:0000313" key="2">
    <source>
        <dbReference type="EMBL" id="KNC69452.1"/>
    </source>
</evidence>
<dbReference type="AlphaFoldDB" id="A0A0L0EY80"/>
<name>A0A0L0EY80_9EUKA</name>
<dbReference type="Proteomes" id="UP000054560">
    <property type="component" value="Unassembled WGS sequence"/>
</dbReference>